<evidence type="ECO:0000256" key="2">
    <source>
        <dbReference type="SAM" id="SignalP"/>
    </source>
</evidence>
<dbReference type="AlphaFoldDB" id="A0A365HAY1"/>
<keyword evidence="4" id="KW-1185">Reference proteome</keyword>
<comment type="caution">
    <text evidence="3">The sequence shown here is derived from an EMBL/GenBank/DDBJ whole genome shotgun (WGS) entry which is preliminary data.</text>
</comment>
<dbReference type="EMBL" id="QLYX01000002">
    <property type="protein sequence ID" value="RAY16300.1"/>
    <property type="molecule type" value="Genomic_DNA"/>
</dbReference>
<evidence type="ECO:0000256" key="1">
    <source>
        <dbReference type="SAM" id="MobiDB-lite"/>
    </source>
</evidence>
<dbReference type="InterPro" id="IPR029058">
    <property type="entry name" value="AB_hydrolase_fold"/>
</dbReference>
<accession>A0A365HAY1</accession>
<dbReference type="InterPro" id="IPR005152">
    <property type="entry name" value="Lipase_secreted"/>
</dbReference>
<sequence length="420" mass="43580">MTKRFPGIAIRRRSRRYRSLRASLTVALGAALVPAGLLAGATAAQAAPAPAEDPFYTPPAPLPAGQPGTVIRSRQSSFSGDSKVKSWQVLYRSESATGAPIAVSGTVLVPGSAWSGSGPRPLVSYGVGTRGLGDGCAPSYTLTPGGFDYESGFINDALKKGWAVAVTDMQGLGTPGVHTYEVGRAQGKAVLDITRAAQRLPGTGLTAANPVGLLGYSQGGTSAGWAAELAPSYAPELALKGMAAGGVPADLTAVARGLDGGFAVAFAFMAAVGYDTAYPELNLSGYLNDAGRKLLATSQSMCLVSIDGVANFLGTAFKRISDYTTSDPLATPAWQRRLGENKLGSTAPTVPVFMGHGQGDQIIPFAQAEQLRRDWCGKNVNVTWKTYPMLGHAFGMLFAQPDALTFLADRFAGTPVRGNC</sequence>
<organism evidence="3 4">
    <name type="scientific">Actinomadura craniellae</name>
    <dbReference type="NCBI Taxonomy" id="2231787"/>
    <lineage>
        <taxon>Bacteria</taxon>
        <taxon>Bacillati</taxon>
        <taxon>Actinomycetota</taxon>
        <taxon>Actinomycetes</taxon>
        <taxon>Streptosporangiales</taxon>
        <taxon>Thermomonosporaceae</taxon>
        <taxon>Actinomadura</taxon>
    </lineage>
</organism>
<dbReference type="PANTHER" id="PTHR34853:SF1">
    <property type="entry name" value="LIPASE 5"/>
    <property type="match status" value="1"/>
</dbReference>
<dbReference type="GO" id="GO:0004806">
    <property type="term" value="F:triacylglycerol lipase activity"/>
    <property type="evidence" value="ECO:0007669"/>
    <property type="project" value="InterPro"/>
</dbReference>
<reference evidence="3 4" key="1">
    <citation type="submission" date="2018-06" db="EMBL/GenBank/DDBJ databases">
        <title>Actinomadura craniellae sp. nov. isolated from marine sponge Craniella sp.</title>
        <authorList>
            <person name="Li L."/>
            <person name="Xu Q.H."/>
            <person name="Lin H.W."/>
            <person name="Lu Y.H."/>
        </authorList>
    </citation>
    <scope>NUCLEOTIDE SEQUENCE [LARGE SCALE GENOMIC DNA]</scope>
    <source>
        <strain evidence="3 4">LHW63021</strain>
    </source>
</reference>
<dbReference type="GO" id="GO:0016042">
    <property type="term" value="P:lipid catabolic process"/>
    <property type="evidence" value="ECO:0007669"/>
    <property type="project" value="InterPro"/>
</dbReference>
<name>A0A365HAY1_9ACTN</name>
<dbReference type="PIRSF" id="PIRSF029171">
    <property type="entry name" value="Esterase_LipA"/>
    <property type="match status" value="1"/>
</dbReference>
<dbReference type="OrthoDB" id="9798122at2"/>
<dbReference type="RefSeq" id="WP_111863639.1">
    <property type="nucleotide sequence ID" value="NZ_QLYX01000002.1"/>
</dbReference>
<evidence type="ECO:0000313" key="3">
    <source>
        <dbReference type="EMBL" id="RAY16300.1"/>
    </source>
</evidence>
<dbReference type="Pfam" id="PF03583">
    <property type="entry name" value="LIP"/>
    <property type="match status" value="1"/>
</dbReference>
<dbReference type="Gene3D" id="1.10.260.130">
    <property type="match status" value="1"/>
</dbReference>
<feature type="signal peptide" evidence="2">
    <location>
        <begin position="1"/>
        <end position="46"/>
    </location>
</feature>
<feature type="chain" id="PRO_5017032619" evidence="2">
    <location>
        <begin position="47"/>
        <end position="420"/>
    </location>
</feature>
<protein>
    <submittedName>
        <fullName evidence="3">Triacylglycerol lipase</fullName>
    </submittedName>
</protein>
<feature type="region of interest" description="Disordered" evidence="1">
    <location>
        <begin position="49"/>
        <end position="77"/>
    </location>
</feature>
<dbReference type="Gene3D" id="3.40.50.1820">
    <property type="entry name" value="alpha/beta hydrolase"/>
    <property type="match status" value="1"/>
</dbReference>
<dbReference type="PANTHER" id="PTHR34853">
    <property type="match status" value="1"/>
</dbReference>
<dbReference type="Proteomes" id="UP000251891">
    <property type="component" value="Unassembled WGS sequence"/>
</dbReference>
<dbReference type="SUPFAM" id="SSF53474">
    <property type="entry name" value="alpha/beta-Hydrolases"/>
    <property type="match status" value="1"/>
</dbReference>
<evidence type="ECO:0000313" key="4">
    <source>
        <dbReference type="Proteomes" id="UP000251891"/>
    </source>
</evidence>
<proteinExistence type="predicted"/>
<keyword evidence="2" id="KW-0732">Signal</keyword>
<gene>
    <name evidence="3" type="ORF">DPM19_05255</name>
</gene>